<evidence type="ECO:0000313" key="4">
    <source>
        <dbReference type="Proteomes" id="UP000230002"/>
    </source>
</evidence>
<dbReference type="OrthoDB" id="434258at2759"/>
<dbReference type="AlphaFoldDB" id="A0A2G8SFM5"/>
<organism evidence="3 4">
    <name type="scientific">Ganoderma sinense ZZ0214-1</name>
    <dbReference type="NCBI Taxonomy" id="1077348"/>
    <lineage>
        <taxon>Eukaryota</taxon>
        <taxon>Fungi</taxon>
        <taxon>Dikarya</taxon>
        <taxon>Basidiomycota</taxon>
        <taxon>Agaricomycotina</taxon>
        <taxon>Agaricomycetes</taxon>
        <taxon>Polyporales</taxon>
        <taxon>Polyporaceae</taxon>
        <taxon>Ganoderma</taxon>
    </lineage>
</organism>
<proteinExistence type="predicted"/>
<evidence type="ECO:0000313" key="3">
    <source>
        <dbReference type="EMBL" id="PIL32574.1"/>
    </source>
</evidence>
<sequence length="241" mass="26675">MSRSAGHIPTSVLLENIPPNVERDEIEYRLGIKPYALIVTYPDGLAGCGKGFADFYRPAEASTAIYAIDGTMWNGHKVRASHQKIPDPTTRPPYASGVARIPLERLQYDTFGPITSIESTPPQSTTFTHDVDGSTRRGAELPTSSVETSAAWTRHAPPKELDLNDPWTLEMFTRILLFMNDTGRRDSLVFPPTMTSQERYTVHLLAQKLGVHHYTSSTVEGRSVVVSLHQEQPSLSPEQGS</sequence>
<feature type="region of interest" description="Disordered" evidence="1">
    <location>
        <begin position="114"/>
        <end position="144"/>
    </location>
</feature>
<name>A0A2G8SFM5_9APHY</name>
<comment type="caution">
    <text evidence="3">The sequence shown here is derived from an EMBL/GenBank/DDBJ whole genome shotgun (WGS) entry which is preliminary data.</text>
</comment>
<dbReference type="GO" id="GO:0003676">
    <property type="term" value="F:nucleic acid binding"/>
    <property type="evidence" value="ECO:0007669"/>
    <property type="project" value="UniProtKB-UniRule"/>
</dbReference>
<dbReference type="STRING" id="1077348.A0A2G8SFM5"/>
<dbReference type="PROSITE" id="PS51061">
    <property type="entry name" value="R3H"/>
    <property type="match status" value="1"/>
</dbReference>
<evidence type="ECO:0000259" key="2">
    <source>
        <dbReference type="PROSITE" id="PS51061"/>
    </source>
</evidence>
<dbReference type="Proteomes" id="UP000230002">
    <property type="component" value="Unassembled WGS sequence"/>
</dbReference>
<dbReference type="InterPro" id="IPR001374">
    <property type="entry name" value="R3H_dom"/>
</dbReference>
<dbReference type="SUPFAM" id="SSF54928">
    <property type="entry name" value="RNA-binding domain, RBD"/>
    <property type="match status" value="1"/>
</dbReference>
<protein>
    <recommendedName>
        <fullName evidence="2">R3H domain-containing protein</fullName>
    </recommendedName>
</protein>
<dbReference type="Gene3D" id="3.30.1370.50">
    <property type="entry name" value="R3H-like domain"/>
    <property type="match status" value="1"/>
</dbReference>
<dbReference type="Pfam" id="PF01424">
    <property type="entry name" value="R3H"/>
    <property type="match status" value="1"/>
</dbReference>
<dbReference type="InterPro" id="IPR036867">
    <property type="entry name" value="R3H_dom_sf"/>
</dbReference>
<dbReference type="InterPro" id="IPR035979">
    <property type="entry name" value="RBD_domain_sf"/>
</dbReference>
<keyword evidence="4" id="KW-1185">Reference proteome</keyword>
<feature type="compositionally biased region" description="Basic and acidic residues" evidence="1">
    <location>
        <begin position="129"/>
        <end position="139"/>
    </location>
</feature>
<evidence type="ECO:0000256" key="1">
    <source>
        <dbReference type="SAM" id="MobiDB-lite"/>
    </source>
</evidence>
<dbReference type="SUPFAM" id="SSF82708">
    <property type="entry name" value="R3H domain"/>
    <property type="match status" value="1"/>
</dbReference>
<feature type="compositionally biased region" description="Polar residues" evidence="1">
    <location>
        <begin position="116"/>
        <end position="128"/>
    </location>
</feature>
<dbReference type="EMBL" id="AYKW01000010">
    <property type="protein sequence ID" value="PIL32574.1"/>
    <property type="molecule type" value="Genomic_DNA"/>
</dbReference>
<feature type="domain" description="R3H" evidence="2">
    <location>
        <begin position="165"/>
        <end position="230"/>
    </location>
</feature>
<accession>A0A2G8SFM5</accession>
<reference evidence="3 4" key="1">
    <citation type="journal article" date="2015" name="Sci. Rep.">
        <title>Chromosome-level genome map provides insights into diverse defense mechanisms in the medicinal fungus Ganoderma sinense.</title>
        <authorList>
            <person name="Zhu Y."/>
            <person name="Xu J."/>
            <person name="Sun C."/>
            <person name="Zhou S."/>
            <person name="Xu H."/>
            <person name="Nelson D.R."/>
            <person name="Qian J."/>
            <person name="Song J."/>
            <person name="Luo H."/>
            <person name="Xiang L."/>
            <person name="Li Y."/>
            <person name="Xu Z."/>
            <person name="Ji A."/>
            <person name="Wang L."/>
            <person name="Lu S."/>
            <person name="Hayward A."/>
            <person name="Sun W."/>
            <person name="Li X."/>
            <person name="Schwartz D.C."/>
            <person name="Wang Y."/>
            <person name="Chen S."/>
        </authorList>
    </citation>
    <scope>NUCLEOTIDE SEQUENCE [LARGE SCALE GENOMIC DNA]</scope>
    <source>
        <strain evidence="3 4">ZZ0214-1</strain>
    </source>
</reference>
<gene>
    <name evidence="3" type="ORF">GSI_05277</name>
</gene>